<dbReference type="RefSeq" id="WP_115124762.1">
    <property type="nucleotide sequence ID" value="NZ_QRAO01000009.1"/>
</dbReference>
<dbReference type="InterPro" id="IPR019861">
    <property type="entry name" value="PorP/SprF_Bacteroidetes"/>
</dbReference>
<reference evidence="2 3" key="1">
    <citation type="submission" date="2018-07" db="EMBL/GenBank/DDBJ databases">
        <title>Genomic Encyclopedia of Type Strains, Phase IV (KMG-IV): sequencing the most valuable type-strain genomes for metagenomic binning, comparative biology and taxonomic classification.</title>
        <authorList>
            <person name="Goeker M."/>
        </authorList>
    </citation>
    <scope>NUCLEOTIDE SEQUENCE [LARGE SCALE GENOMIC DNA]</scope>
    <source>
        <strain evidence="2 3">DSM 101478</strain>
    </source>
</reference>
<evidence type="ECO:0000313" key="2">
    <source>
        <dbReference type="EMBL" id="RDK83013.1"/>
    </source>
</evidence>
<dbReference type="EMBL" id="QRAO01000009">
    <property type="protein sequence ID" value="RDK83013.1"/>
    <property type="molecule type" value="Genomic_DNA"/>
</dbReference>
<dbReference type="OrthoDB" id="648347at2"/>
<accession>A0A370Q3R9</accession>
<evidence type="ECO:0000256" key="1">
    <source>
        <dbReference type="SAM" id="SignalP"/>
    </source>
</evidence>
<sequence>MKFKKTYLLLALLTSPFLFAQDGIPVYSDYFADNLYLLHPSMAGAADYSKLRLTARQQWFDQDDAPNIQTLSFNTRLGEKSGIGAIIFNDKNGFHSQTGGYLTYAHHIKLGRGSGDLNQVSFGLSAGLIQSKLDETQFDPNDFDPIIAGIVQSSSYLNVDTGASYNVGYFSAHVTVKNLLFRNRRLNSEEFEPNNQRSYIVGANYFFIPSRGSWALEPSLLLQWKERTGEQVIDINAKVFKELDFARVWGGISYRRSFDGAEFLDGQEIQDQNLQYITPVLGINYKKFLFAYTYSYQTGTVRFDAGGFHQITLGYSIFDGRVGRSWNQDMRYNGMLRPRGR</sequence>
<gene>
    <name evidence="2" type="ORF">C8D94_10933</name>
</gene>
<feature type="signal peptide" evidence="1">
    <location>
        <begin position="1"/>
        <end position="20"/>
    </location>
</feature>
<dbReference type="Proteomes" id="UP000255317">
    <property type="component" value="Unassembled WGS sequence"/>
</dbReference>
<dbReference type="Pfam" id="PF11751">
    <property type="entry name" value="PorP_SprF"/>
    <property type="match status" value="1"/>
</dbReference>
<name>A0A370Q3R9_9FLAO</name>
<organism evidence="2 3">
    <name type="scientific">Marinirhabdus gelatinilytica</name>
    <dbReference type="NCBI Taxonomy" id="1703343"/>
    <lineage>
        <taxon>Bacteria</taxon>
        <taxon>Pseudomonadati</taxon>
        <taxon>Bacteroidota</taxon>
        <taxon>Flavobacteriia</taxon>
        <taxon>Flavobacteriales</taxon>
        <taxon>Flavobacteriaceae</taxon>
    </lineage>
</organism>
<feature type="chain" id="PRO_5016901242" evidence="1">
    <location>
        <begin position="21"/>
        <end position="341"/>
    </location>
</feature>
<comment type="caution">
    <text evidence="2">The sequence shown here is derived from an EMBL/GenBank/DDBJ whole genome shotgun (WGS) entry which is preliminary data.</text>
</comment>
<keyword evidence="3" id="KW-1185">Reference proteome</keyword>
<protein>
    <submittedName>
        <fullName evidence="2">Type IX secretion system PorP/SprF family membrane protein</fullName>
    </submittedName>
</protein>
<dbReference type="AlphaFoldDB" id="A0A370Q3R9"/>
<keyword evidence="1" id="KW-0732">Signal</keyword>
<evidence type="ECO:0000313" key="3">
    <source>
        <dbReference type="Proteomes" id="UP000255317"/>
    </source>
</evidence>
<dbReference type="NCBIfam" id="TIGR03519">
    <property type="entry name" value="T9SS_PorP_fam"/>
    <property type="match status" value="1"/>
</dbReference>
<proteinExistence type="predicted"/>